<evidence type="ECO:0000259" key="5">
    <source>
        <dbReference type="PROSITE" id="PS50004"/>
    </source>
</evidence>
<dbReference type="GO" id="GO:0016042">
    <property type="term" value="P:lipid catabolic process"/>
    <property type="evidence" value="ECO:0007669"/>
    <property type="project" value="UniProtKB-KW"/>
</dbReference>
<keyword evidence="3" id="KW-0443">Lipid metabolism</keyword>
<keyword evidence="3" id="KW-0378">Hydrolase</keyword>
<dbReference type="EMBL" id="CAJOBC010000920">
    <property type="protein sequence ID" value="CAF3638983.1"/>
    <property type="molecule type" value="Genomic_DNA"/>
</dbReference>
<dbReference type="Gene3D" id="3.10.20.90">
    <property type="entry name" value="Phosphatidylinositol 3-kinase Catalytic Subunit, Chain A, domain 1"/>
    <property type="match status" value="2"/>
</dbReference>
<dbReference type="OrthoDB" id="269822at2759"/>
<dbReference type="GO" id="GO:0046488">
    <property type="term" value="P:phosphatidylinositol metabolic process"/>
    <property type="evidence" value="ECO:0007669"/>
    <property type="project" value="TreeGrafter"/>
</dbReference>
<evidence type="ECO:0000313" key="9">
    <source>
        <dbReference type="EMBL" id="CAF0851363.1"/>
    </source>
</evidence>
<dbReference type="GO" id="GO:0048015">
    <property type="term" value="P:phosphatidylinositol-mediated signaling"/>
    <property type="evidence" value="ECO:0007669"/>
    <property type="project" value="TreeGrafter"/>
</dbReference>
<evidence type="ECO:0000259" key="8">
    <source>
        <dbReference type="PROSITE" id="PS50200"/>
    </source>
</evidence>
<feature type="region of interest" description="Disordered" evidence="4">
    <location>
        <begin position="2739"/>
        <end position="2759"/>
    </location>
</feature>
<keyword evidence="3" id="KW-0442">Lipid degradation</keyword>
<dbReference type="PANTHER" id="PTHR10336">
    <property type="entry name" value="PHOSPHOINOSITIDE-SPECIFIC PHOSPHOLIPASE C FAMILY PROTEIN"/>
    <property type="match status" value="1"/>
</dbReference>
<keyword evidence="2" id="KW-0344">Guanine-nucleotide releasing factor</keyword>
<dbReference type="PROSITE" id="PS50004">
    <property type="entry name" value="C2"/>
    <property type="match status" value="1"/>
</dbReference>
<feature type="domain" description="Ras-associating" evidence="8">
    <location>
        <begin position="3254"/>
        <end position="3342"/>
    </location>
</feature>
<dbReference type="InterPro" id="IPR000008">
    <property type="entry name" value="C2_dom"/>
</dbReference>
<accession>A0A813W648</accession>
<keyword evidence="11" id="KW-1185">Reference proteome</keyword>
<comment type="caution">
    <text evidence="9">The sequence shown here is derived from an EMBL/GenBank/DDBJ whole genome shotgun (WGS) entry which is preliminary data.</text>
</comment>
<feature type="compositionally biased region" description="Low complexity" evidence="4">
    <location>
        <begin position="1489"/>
        <end position="1499"/>
    </location>
</feature>
<feature type="domain" description="C2" evidence="5">
    <location>
        <begin position="2935"/>
        <end position="3060"/>
    </location>
</feature>
<dbReference type="InterPro" id="IPR001711">
    <property type="entry name" value="PLipase_C_Pinositol-sp_Y"/>
</dbReference>
<feature type="region of interest" description="Disordered" evidence="4">
    <location>
        <begin position="1489"/>
        <end position="1522"/>
    </location>
</feature>
<feature type="compositionally biased region" description="Basic and acidic residues" evidence="4">
    <location>
        <begin position="115"/>
        <end position="124"/>
    </location>
</feature>
<dbReference type="InterPro" id="IPR017946">
    <property type="entry name" value="PLC-like_Pdiesterase_TIM-brl"/>
</dbReference>
<dbReference type="CDD" id="cd00275">
    <property type="entry name" value="C2_PLC_like"/>
    <property type="match status" value="1"/>
</dbReference>
<dbReference type="SUPFAM" id="SSF49562">
    <property type="entry name" value="C2 domain (Calcium/lipid-binding domain, CaLB)"/>
    <property type="match status" value="1"/>
</dbReference>
<organism evidence="9 11">
    <name type="scientific">Didymodactylos carnosus</name>
    <dbReference type="NCBI Taxonomy" id="1234261"/>
    <lineage>
        <taxon>Eukaryota</taxon>
        <taxon>Metazoa</taxon>
        <taxon>Spiralia</taxon>
        <taxon>Gnathifera</taxon>
        <taxon>Rotifera</taxon>
        <taxon>Eurotatoria</taxon>
        <taxon>Bdelloidea</taxon>
        <taxon>Philodinida</taxon>
        <taxon>Philodinidae</taxon>
        <taxon>Didymodactylos</taxon>
    </lineage>
</organism>
<protein>
    <recommendedName>
        <fullName evidence="3">Phosphoinositide phospholipase C</fullName>
        <ecNumber evidence="3">3.1.4.11</ecNumber>
    </recommendedName>
</protein>
<evidence type="ECO:0000259" key="7">
    <source>
        <dbReference type="PROSITE" id="PS50009"/>
    </source>
</evidence>
<dbReference type="InterPro" id="IPR001192">
    <property type="entry name" value="PI-PLC_fam"/>
</dbReference>
<dbReference type="Proteomes" id="UP000663829">
    <property type="component" value="Unassembled WGS sequence"/>
</dbReference>
<feature type="region of interest" description="Disordered" evidence="4">
    <location>
        <begin position="110"/>
        <end position="154"/>
    </location>
</feature>
<feature type="compositionally biased region" description="Polar residues" evidence="4">
    <location>
        <begin position="532"/>
        <end position="552"/>
    </location>
</feature>
<dbReference type="InterPro" id="IPR015359">
    <property type="entry name" value="PLC_EF-hand-like"/>
</dbReference>
<dbReference type="GO" id="GO:0007265">
    <property type="term" value="P:Ras protein signal transduction"/>
    <property type="evidence" value="ECO:0007669"/>
    <property type="project" value="TreeGrafter"/>
</dbReference>
<dbReference type="InterPro" id="IPR036964">
    <property type="entry name" value="RASGEF_cat_dom_sf"/>
</dbReference>
<dbReference type="SUPFAM" id="SSF47473">
    <property type="entry name" value="EF-hand"/>
    <property type="match status" value="1"/>
</dbReference>
<dbReference type="InterPro" id="IPR001895">
    <property type="entry name" value="RASGEF_cat_dom"/>
</dbReference>
<dbReference type="SUPFAM" id="SSF54236">
    <property type="entry name" value="Ubiquitin-like"/>
    <property type="match status" value="2"/>
</dbReference>
<feature type="compositionally biased region" description="Acidic residues" evidence="4">
    <location>
        <begin position="2683"/>
        <end position="2697"/>
    </location>
</feature>
<dbReference type="Pfam" id="PF00168">
    <property type="entry name" value="C2"/>
    <property type="match status" value="1"/>
</dbReference>
<evidence type="ECO:0000313" key="10">
    <source>
        <dbReference type="EMBL" id="CAF3638983.1"/>
    </source>
</evidence>
<dbReference type="Pfam" id="PF00617">
    <property type="entry name" value="RasGEF"/>
    <property type="match status" value="1"/>
</dbReference>
<dbReference type="Pfam" id="PF00373">
    <property type="entry name" value="FERM_M"/>
    <property type="match status" value="1"/>
</dbReference>
<dbReference type="InterPro" id="IPR023578">
    <property type="entry name" value="Ras_GEF_dom_sf"/>
</dbReference>
<feature type="compositionally biased region" description="Low complexity" evidence="4">
    <location>
        <begin position="615"/>
        <end position="629"/>
    </location>
</feature>
<dbReference type="EMBL" id="CAJNOQ010000920">
    <property type="protein sequence ID" value="CAF0851363.1"/>
    <property type="molecule type" value="Genomic_DNA"/>
</dbReference>
<feature type="region of interest" description="Disordered" evidence="4">
    <location>
        <begin position="566"/>
        <end position="629"/>
    </location>
</feature>
<feature type="compositionally biased region" description="Low complexity" evidence="4">
    <location>
        <begin position="1507"/>
        <end position="1519"/>
    </location>
</feature>
<dbReference type="SMART" id="SM00239">
    <property type="entry name" value="C2"/>
    <property type="match status" value="1"/>
</dbReference>
<dbReference type="GO" id="GO:0007186">
    <property type="term" value="P:G protein-coupled receptor signaling pathway"/>
    <property type="evidence" value="ECO:0007669"/>
    <property type="project" value="TreeGrafter"/>
</dbReference>
<keyword evidence="1" id="KW-0807">Transducer</keyword>
<dbReference type="Gene3D" id="2.60.40.150">
    <property type="entry name" value="C2 domain"/>
    <property type="match status" value="1"/>
</dbReference>
<dbReference type="Pfam" id="PF09279">
    <property type="entry name" value="EF-hand_like"/>
    <property type="match status" value="1"/>
</dbReference>
<reference evidence="9" key="1">
    <citation type="submission" date="2021-02" db="EMBL/GenBank/DDBJ databases">
        <authorList>
            <person name="Nowell W R."/>
        </authorList>
    </citation>
    <scope>NUCLEOTIDE SEQUENCE</scope>
</reference>
<dbReference type="Pfam" id="PF00387">
    <property type="entry name" value="PI-PLC-Y"/>
    <property type="match status" value="1"/>
</dbReference>
<evidence type="ECO:0000259" key="6">
    <source>
        <dbReference type="PROSITE" id="PS50008"/>
    </source>
</evidence>
<dbReference type="InterPro" id="IPR011992">
    <property type="entry name" value="EF-hand-dom_pair"/>
</dbReference>
<feature type="compositionally biased region" description="Polar residues" evidence="4">
    <location>
        <begin position="2739"/>
        <end position="2757"/>
    </location>
</feature>
<dbReference type="PROSITE" id="PS50007">
    <property type="entry name" value="PIPLC_X_DOMAIN"/>
    <property type="match status" value="1"/>
</dbReference>
<dbReference type="GO" id="GO:0004435">
    <property type="term" value="F:phosphatidylinositol-4,5-bisphosphate phospholipase C activity"/>
    <property type="evidence" value="ECO:0007669"/>
    <property type="project" value="UniProtKB-EC"/>
</dbReference>
<dbReference type="EC" id="3.1.4.11" evidence="3"/>
<dbReference type="SUPFAM" id="SSF51695">
    <property type="entry name" value="PLC-like phosphodiesterases"/>
    <property type="match status" value="1"/>
</dbReference>
<evidence type="ECO:0000256" key="3">
    <source>
        <dbReference type="RuleBase" id="RU361133"/>
    </source>
</evidence>
<dbReference type="Gene3D" id="1.10.840.10">
    <property type="entry name" value="Ras guanine-nucleotide exchange factors catalytic domain"/>
    <property type="match status" value="1"/>
</dbReference>
<dbReference type="SMART" id="SM00147">
    <property type="entry name" value="RasGEF"/>
    <property type="match status" value="1"/>
</dbReference>
<feature type="domain" description="Ras-GEF" evidence="7">
    <location>
        <begin position="1600"/>
        <end position="1865"/>
    </location>
</feature>
<dbReference type="GO" id="GO:0051209">
    <property type="term" value="P:release of sequestered calcium ion into cytosol"/>
    <property type="evidence" value="ECO:0007669"/>
    <property type="project" value="TreeGrafter"/>
</dbReference>
<sequence length="3413" mass="388850">MTCYQEFLRNQNKRDYVEKFQQHTKKLLDISLELFASDLPNMQYLALLTINRLYDVYVYHNLINPGCYNACYIPQSRRTLFMSSTQISNPDDIMSKSDTNRLPKTSALSNILKKISRDTDEKRSTTTTGKGQVSSLSGPGPGGGGSKEIIRDIPSNSSASKRWIPLYNKQTSTSSTSNTNDDYFSPKTSMTSEMGFGCTTGGADSTTQQTNFKTSKSNLFNNSNSNVENTTYTNEPFSVLYQIEPAYLLRIMRTRLEAHRKEFNNRPKCVPSTRSPLCTHHCVVILAARILTVLCQDQTFQTKFISSKDNLNTVIEMLNINNDPHLICLILQTLGVVALNPDCHDSLQTADIPDTVLHLILPADEMFYTNQTTKFARYVKHLGARVLVYMGLLTKVSNKVNLFDILELEPEPLDCEKPQSFENNFIHHMAVGENCVGTLWASFAGISIEKLLDELLKNAMNQTSSRLQTSVSQENNIPTVSNTTMAATSVMGSCTENLLYNLSYLSAVIHPVIILRLLEHRLFTPLFKKKSTAGSTKPETSMGTKTQFTSTTAPLPIPLMGTSALTSIPTLPHPIAPVKRQRTSVSKDPPSGGNDRLSLLNKITQSTSDKRKTSKPMSNKNNSSVNSSYPSVIPSITALTLPPVGTAVPTNNDLPLIDERRDVTKPVKFDFSRKWFWRNSDKSNQLLGANTSDRNPLLQSIVENDTSLSTRSHGKDMKLLEKELLNLPTFQLSDSQNPLLPSPVCLSYDFATHFENDSISPGNFSDVVLIKQQNKRSPVTISNGAIMYGNGSNDDEALVSSHQDINYLNPPTTTLSIPFVEVLMPSDDSNGSNFNGSLSRNSNGSIDINNHPQPSSSKMSVCETVKSIFRSSKTSDNIQQNNNQYHPRDGEILSMPSKSLLNNGQSSYLAKSLSQPITIFDDQSTLTDSPLINHTEHTPLIVRKSTCKPDIASKNSQKSSCDTNLKRFRLNRNGLRLQLKSEPLHRSHSCTDGIINSQKQHQHQNKQTLLLHSSGSKKKPSTNITIKSLADLFEHNPVAPTMCDNINGYLSIGERYSLRSPDSSNSSMSGYLSLRPQTEGRITCLNELLCGTNSNNDNKSSESLFSFPSPTHKECSSKSLIMVPMKGGGTTKQGNEILYLIANWVLRSPEDFQDYLVQKELRSFFALLESLRDSFRSWTDQIKELVPLYVEDIESPSCSGIDVSNENIYREYLKMQRDIVSGTLICSKEEAATLAALQLRLETWPDENLELTDDEELQSHVNTLSLTLNSPSSLITTTPGEILTPWRNRHRGGFFRSRLANIPCCKRVESKTSQNRSKIPYLPPEYINSTEIMKLIKDKQRKLFHINDYDNPTRLKECYVRLCRNLAAYNAEIYDVKETLGKRSKRKANRILTIRPDKVCLLDIKTKILQKEQRIADLEHWITSGHHQNAGTNELVLEYRNKTKWKLQLASTTDLRAITVYLWKIINIEGFAALDKHIPINIPMRYQQKLSQQQQQQQQNSGRKMTSISPNIKSNNKNPYQQIKDDYRTTSSNSLFSKTIKNTMRPTTTEHLKNLTNLMTNTNSTTISGLVRNSVFLSSDNTQQLCFSADLEELKDLFDFPEEVALRLTEIEHEIFLSVPPLQYLRYLTLDVSLLPPISTTQELSTQEKSIRILVQRFHAVGSFIQQLIVSQTSFHERKAIVASIVRCAITCWHLGNFNGAMEILAGLKIEAFRPLWLTITEEVPSFKFLTEAFNSNEKTVQYCDAVSRALDIPTCKVVPFFGTFLKDLRSILSSVSSITVLCNKNTQKPIENVADFQNQEHFLTRIGVGGLINTRKIELVHMVLKDVAVFHNCHRRQPLFKCCNDFNRIKTVFQGTGTDLKEKHSATVTTTEGIAENRTHQQQQQQQYRSNRHQSFPCTNSYGDIDHNRVPNIAIKVICDNDNNKQTNQTNVALSYRTTLDLYEPETLYCLNVSFYQPIMNQKHNHEVSLLSLHHIIDFNNLQTLRHGTTLILYDEESMHSCLVSVRLELDNCTLTWTKPSWDTHHSVENINPQNHITNDGIHFSLLMKRYILRDIACVDMEESYPSSGFLQLKYVKHIRSGILNCDLVSVIKRHKLNDITNQENCFTIIYGSTINENKNLCFISPKHCSQIWYSSIEKLLFQYRRHRLCSDRRIQWLKIQYLSSYYENERFQGPTPMEAILAFGGRQWNSNSLFLFERGDHPGATKKMSTMKSLSNLGLRKKNNNRTEQLIKSSYSTESDPTITSTWRHNNSMATHNKSKTLDYKTKSSILGAAFKPRYFHQQYSSSPKHRNNKIINPISALTTSVVGRRSGGRIPLTNQLGNDGNTSPWIINETYMDFAEFVELFKSFYFHCRRDLKDLFDKFSCHLNIDQDFTIKEQYKHDLIDVPRHLSGLITRNIVDDITDQNIHRIYDMIAISSIPCYAISTDSKANHLITKEQFNEFLIEHQKETKTIYEIEQIILRHEPNKQNRINKVFSFEGFAKYLMDKENYAFINEHTKVNEQEMDNPLSYYFIASSHNTYLTGHQLRGESSIEMYREVLLSGCRCIELDCWDGEDGSPVIYHGRTFVSKISFKCVVEVINESAFVTSHYPVILSIENRCSLIQQGRMAQIFLSIFGDKLVTKHMFDTDFFEDPMLPSPNQLKDKILIKNKKINKMHSTTQLSKQKVQLAVNPYRSSSGADDIDIDDDDEDDDEEYQDEMFEIMRSNSMTDSPMYGLKKGADGSELDDQYSRRHSILTSADSTIRQRLKSSTSSDNQKKPIVKTLVAKELSDIVIYTQAVKFRGLNYSSNINSVCLVRNVVRKAPRRQLQQGLVAQPSISSSGTESSRSIDQVAPCHQIVSLIENKAKKLCKNQAMDMITHTESQLIRCYPSGFRVDSSNFNPLSLWACGIQLAATNYQTVDAGQILNLAMFEQNGLCGYVLKPNVFWDKDHPQYGRFNPCSMEREGACFELTLTIISAQYLTQNTGSNTSVYIELEVIGIPIDCMSRKTKPSVKNSLNPIWQETFIFQVFFTDLAFIRFHIYDASSNHLVAQRVIPLKCLRPGYRHVRLRDIQNVPFDLSTIFIYSKLIETIVIRPAEQDHTTSNTPHMFRNRLLRRIEQETTTGMSRESIRPKHKTFEVKVYGKESRDEDFRIFAVTQYTTVEELLELISKCTEFFKVGDTINDFMLIESSKTWKKKSKDTHQRVLGEHERILEVIDRVGRETIILCKKKSTSDKQTLATLIDQNIHNWENCDRTFLITIYNISQLQKHTTFRTPISSTAIHVITQLMTKTRSMPGLPQDYGLIEETDLNISTKPTTNNATRRIPLKRRLLNDDEKIYDIQRLWNSGHSKFVLCKKVEYSAETNNNRPFTDKFLMRSLTRQKTMDCDSHEDLHLDQPHSIPMSSTLTNGISRRIPLTQRSIKNMLSVKS</sequence>
<dbReference type="PROSITE" id="PS50009">
    <property type="entry name" value="RASGEF_CAT"/>
    <property type="match status" value="1"/>
</dbReference>
<dbReference type="SMART" id="SM00149">
    <property type="entry name" value="PLCYc"/>
    <property type="match status" value="1"/>
</dbReference>
<evidence type="ECO:0000256" key="2">
    <source>
        <dbReference type="PROSITE-ProRule" id="PRU00168"/>
    </source>
</evidence>
<dbReference type="Proteomes" id="UP000681722">
    <property type="component" value="Unassembled WGS sequence"/>
</dbReference>
<dbReference type="PROSITE" id="PS50008">
    <property type="entry name" value="PIPLC_Y_DOMAIN"/>
    <property type="match status" value="1"/>
</dbReference>
<dbReference type="SMART" id="SM00314">
    <property type="entry name" value="RA"/>
    <property type="match status" value="2"/>
</dbReference>
<dbReference type="PROSITE" id="PS50200">
    <property type="entry name" value="RA"/>
    <property type="match status" value="1"/>
</dbReference>
<dbReference type="PRINTS" id="PR00390">
    <property type="entry name" value="PHPHLIPASEC"/>
</dbReference>
<feature type="region of interest" description="Disordered" evidence="4">
    <location>
        <begin position="530"/>
        <end position="552"/>
    </location>
</feature>
<dbReference type="InterPro" id="IPR000159">
    <property type="entry name" value="RA_dom"/>
</dbReference>
<dbReference type="Gene3D" id="3.20.20.190">
    <property type="entry name" value="Phosphatidylinositol (PI) phosphodiesterase"/>
    <property type="match status" value="1"/>
</dbReference>
<dbReference type="InterPro" id="IPR029071">
    <property type="entry name" value="Ubiquitin-like_domsf"/>
</dbReference>
<dbReference type="GO" id="GO:0005085">
    <property type="term" value="F:guanyl-nucleotide exchange factor activity"/>
    <property type="evidence" value="ECO:0007669"/>
    <property type="project" value="UniProtKB-KW"/>
</dbReference>
<evidence type="ECO:0000313" key="11">
    <source>
        <dbReference type="Proteomes" id="UP000663829"/>
    </source>
</evidence>
<feature type="region of interest" description="Disordered" evidence="4">
    <location>
        <begin position="2676"/>
        <end position="2697"/>
    </location>
</feature>
<feature type="domain" description="PI-PLC Y-box" evidence="6">
    <location>
        <begin position="2772"/>
        <end position="2929"/>
    </location>
</feature>
<dbReference type="InterPro" id="IPR016024">
    <property type="entry name" value="ARM-type_fold"/>
</dbReference>
<evidence type="ECO:0000256" key="4">
    <source>
        <dbReference type="SAM" id="MobiDB-lite"/>
    </source>
</evidence>
<comment type="catalytic activity">
    <reaction evidence="3">
        <text>a 1,2-diacyl-sn-glycero-3-phospho-(1D-myo-inositol-4,5-bisphosphate) + H2O = 1D-myo-inositol 1,4,5-trisphosphate + a 1,2-diacyl-sn-glycerol + H(+)</text>
        <dbReference type="Rhea" id="RHEA:33179"/>
        <dbReference type="ChEBI" id="CHEBI:15377"/>
        <dbReference type="ChEBI" id="CHEBI:15378"/>
        <dbReference type="ChEBI" id="CHEBI:17815"/>
        <dbReference type="ChEBI" id="CHEBI:58456"/>
        <dbReference type="ChEBI" id="CHEBI:203600"/>
        <dbReference type="EC" id="3.1.4.11"/>
    </reaction>
</comment>
<name>A0A813W648_9BILA</name>
<dbReference type="PANTHER" id="PTHR10336:SF6">
    <property type="entry name" value="1-PHOSPHATIDYLINOSITOL 4,5-BISPHOSPHATE PHOSPHODIESTERASE EPSILON-1"/>
    <property type="match status" value="1"/>
</dbReference>
<dbReference type="InterPro" id="IPR019748">
    <property type="entry name" value="FERM_central"/>
</dbReference>
<dbReference type="InterPro" id="IPR000909">
    <property type="entry name" value="PLipase_C_PInositol-sp_X_dom"/>
</dbReference>
<dbReference type="Gene3D" id="1.10.238.10">
    <property type="entry name" value="EF-hand"/>
    <property type="match status" value="1"/>
</dbReference>
<dbReference type="SMART" id="SM00148">
    <property type="entry name" value="PLCXc"/>
    <property type="match status" value="1"/>
</dbReference>
<proteinExistence type="predicted"/>
<dbReference type="SUPFAM" id="SSF48371">
    <property type="entry name" value="ARM repeat"/>
    <property type="match status" value="1"/>
</dbReference>
<dbReference type="SUPFAM" id="SSF48366">
    <property type="entry name" value="Ras GEF"/>
    <property type="match status" value="1"/>
</dbReference>
<dbReference type="Pfam" id="PF00388">
    <property type="entry name" value="PI-PLC-X"/>
    <property type="match status" value="1"/>
</dbReference>
<evidence type="ECO:0000256" key="1">
    <source>
        <dbReference type="ARBA" id="ARBA00023224"/>
    </source>
</evidence>
<dbReference type="InterPro" id="IPR035892">
    <property type="entry name" value="C2_domain_sf"/>
</dbReference>
<dbReference type="CDD" id="cd14473">
    <property type="entry name" value="FERM_B-lobe"/>
    <property type="match status" value="1"/>
</dbReference>
<gene>
    <name evidence="9" type="ORF">GPM918_LOCUS6090</name>
    <name evidence="10" type="ORF">SRO942_LOCUS6090</name>
</gene>